<dbReference type="PANTHER" id="PTHR43775:SF37">
    <property type="entry name" value="SI:DKEY-61P9.11"/>
    <property type="match status" value="1"/>
</dbReference>
<dbReference type="SMART" id="SM00825">
    <property type="entry name" value="PKS_KS"/>
    <property type="match status" value="1"/>
</dbReference>
<dbReference type="SUPFAM" id="SSF47336">
    <property type="entry name" value="ACP-like"/>
    <property type="match status" value="1"/>
</dbReference>
<dbReference type="GO" id="GO:0008483">
    <property type="term" value="F:transaminase activity"/>
    <property type="evidence" value="ECO:0007669"/>
    <property type="project" value="UniProtKB-KW"/>
</dbReference>
<organism evidence="12 13">
    <name type="scientific">Vasconcelosia minhoensis LEGE 07310</name>
    <dbReference type="NCBI Taxonomy" id="915328"/>
    <lineage>
        <taxon>Bacteria</taxon>
        <taxon>Bacillati</taxon>
        <taxon>Cyanobacteriota</taxon>
        <taxon>Cyanophyceae</taxon>
        <taxon>Nodosilineales</taxon>
        <taxon>Cymatolegaceae</taxon>
        <taxon>Vasconcelosia</taxon>
        <taxon>Vasconcelosia minhoensis</taxon>
    </lineage>
</organism>
<dbReference type="RefSeq" id="WP_193906868.1">
    <property type="nucleotide sequence ID" value="NZ_JADEXG010000021.1"/>
</dbReference>
<feature type="compositionally biased region" description="Basic and acidic residues" evidence="8">
    <location>
        <begin position="2050"/>
        <end position="2062"/>
    </location>
</feature>
<dbReference type="InterPro" id="IPR001917">
    <property type="entry name" value="Aminotrans_II_pyridoxalP_BS"/>
</dbReference>
<dbReference type="Pfam" id="PF02801">
    <property type="entry name" value="Ketoacyl-synt_C"/>
    <property type="match status" value="1"/>
</dbReference>
<dbReference type="Pfam" id="PF00698">
    <property type="entry name" value="Acyl_transf_1"/>
    <property type="match status" value="1"/>
</dbReference>
<dbReference type="InterPro" id="IPR020841">
    <property type="entry name" value="PKS_Beta-ketoAc_synthase_dom"/>
</dbReference>
<dbReference type="Pfam" id="PF21089">
    <property type="entry name" value="PKS_DH_N"/>
    <property type="match status" value="1"/>
</dbReference>
<proteinExistence type="predicted"/>
<dbReference type="InterPro" id="IPR014030">
    <property type="entry name" value="Ketoacyl_synth_N"/>
</dbReference>
<keyword evidence="5" id="KW-0663">Pyridoxal phosphate</keyword>
<evidence type="ECO:0000259" key="11">
    <source>
        <dbReference type="PROSITE" id="PS52019"/>
    </source>
</evidence>
<dbReference type="SUPFAM" id="SSF53901">
    <property type="entry name" value="Thiolase-like"/>
    <property type="match status" value="1"/>
</dbReference>
<accession>A0A8J7APA4</accession>
<dbReference type="Pfam" id="PF00109">
    <property type="entry name" value="ketoacyl-synt"/>
    <property type="match status" value="1"/>
</dbReference>
<dbReference type="InterPro" id="IPR049551">
    <property type="entry name" value="PKS_DH_C"/>
</dbReference>
<dbReference type="FunFam" id="3.40.50.720:FF:000209">
    <property type="entry name" value="Polyketide synthase Pks12"/>
    <property type="match status" value="1"/>
</dbReference>
<dbReference type="InterPro" id="IPR001227">
    <property type="entry name" value="Ac_transferase_dom_sf"/>
</dbReference>
<dbReference type="InterPro" id="IPR020806">
    <property type="entry name" value="PKS_PP-bd"/>
</dbReference>
<dbReference type="Pfam" id="PF08659">
    <property type="entry name" value="KR"/>
    <property type="match status" value="1"/>
</dbReference>
<feature type="active site" description="Proton donor; for dehydratase activity" evidence="7">
    <location>
        <position position="1090"/>
    </location>
</feature>
<dbReference type="PROSITE" id="PS52019">
    <property type="entry name" value="PKS_MFAS_DH"/>
    <property type="match status" value="1"/>
</dbReference>
<dbReference type="SUPFAM" id="SSF55048">
    <property type="entry name" value="Probable ACP-binding domain of malonyl-CoA ACP transacylase"/>
    <property type="match status" value="1"/>
</dbReference>
<dbReference type="Gene3D" id="3.10.129.110">
    <property type="entry name" value="Polyketide synthase dehydratase"/>
    <property type="match status" value="1"/>
</dbReference>
<keyword evidence="12" id="KW-0032">Aminotransferase</keyword>
<keyword evidence="6" id="KW-0511">Multifunctional enzyme</keyword>
<dbReference type="Gene3D" id="3.40.47.10">
    <property type="match status" value="1"/>
</dbReference>
<dbReference type="InterPro" id="IPR015424">
    <property type="entry name" value="PyrdxlP-dep_Trfase"/>
</dbReference>
<feature type="domain" description="Ketosynthase family 3 (KS3)" evidence="10">
    <location>
        <begin position="7"/>
        <end position="423"/>
    </location>
</feature>
<evidence type="ECO:0000313" key="13">
    <source>
        <dbReference type="Proteomes" id="UP000636505"/>
    </source>
</evidence>
<evidence type="ECO:0000259" key="9">
    <source>
        <dbReference type="PROSITE" id="PS50075"/>
    </source>
</evidence>
<dbReference type="GO" id="GO:0030170">
    <property type="term" value="F:pyridoxal phosphate binding"/>
    <property type="evidence" value="ECO:0007669"/>
    <property type="project" value="InterPro"/>
</dbReference>
<dbReference type="GO" id="GO:0006633">
    <property type="term" value="P:fatty acid biosynthetic process"/>
    <property type="evidence" value="ECO:0007669"/>
    <property type="project" value="InterPro"/>
</dbReference>
<keyword evidence="13" id="KW-1185">Reference proteome</keyword>
<dbReference type="InterPro" id="IPR013154">
    <property type="entry name" value="ADH-like_N"/>
</dbReference>
<feature type="compositionally biased region" description="Polar residues" evidence="8">
    <location>
        <begin position="2196"/>
        <end position="2208"/>
    </location>
</feature>
<dbReference type="Pfam" id="PF21394">
    <property type="entry name" value="Beta-ketacyl_N"/>
    <property type="match status" value="1"/>
</dbReference>
<protein>
    <submittedName>
        <fullName evidence="12">Aminotransferase class I/II-fold pyridoxal phosphate-dependent enzyme</fullName>
    </submittedName>
</protein>
<dbReference type="SMART" id="SM00829">
    <property type="entry name" value="PKS_ER"/>
    <property type="match status" value="1"/>
</dbReference>
<dbReference type="InterPro" id="IPR020843">
    <property type="entry name" value="ER"/>
</dbReference>
<dbReference type="InterPro" id="IPR011032">
    <property type="entry name" value="GroES-like_sf"/>
</dbReference>
<dbReference type="CDD" id="cd06454">
    <property type="entry name" value="KBL_like"/>
    <property type="match status" value="1"/>
</dbReference>
<dbReference type="Proteomes" id="UP000636505">
    <property type="component" value="Unassembled WGS sequence"/>
</dbReference>
<dbReference type="FunFam" id="3.40.366.10:FF:000002">
    <property type="entry name" value="Probable polyketide synthase 2"/>
    <property type="match status" value="1"/>
</dbReference>
<dbReference type="Gene3D" id="3.30.70.3290">
    <property type="match status" value="1"/>
</dbReference>
<dbReference type="InterPro" id="IPR016039">
    <property type="entry name" value="Thiolase-like"/>
</dbReference>
<dbReference type="InterPro" id="IPR020807">
    <property type="entry name" value="PKS_DH"/>
</dbReference>
<dbReference type="InterPro" id="IPR009081">
    <property type="entry name" value="PP-bd_ACP"/>
</dbReference>
<dbReference type="Pfam" id="PF08240">
    <property type="entry name" value="ADH_N"/>
    <property type="match status" value="1"/>
</dbReference>
<dbReference type="SMART" id="SM00823">
    <property type="entry name" value="PKS_PP"/>
    <property type="match status" value="1"/>
</dbReference>
<comment type="caution">
    <text evidence="12">The sequence shown here is derived from an EMBL/GenBank/DDBJ whole genome shotgun (WGS) entry which is preliminary data.</text>
</comment>
<dbReference type="SMART" id="SM00827">
    <property type="entry name" value="PKS_AT"/>
    <property type="match status" value="1"/>
</dbReference>
<evidence type="ECO:0000256" key="3">
    <source>
        <dbReference type="ARBA" id="ARBA00022553"/>
    </source>
</evidence>
<dbReference type="Gene3D" id="3.90.1150.10">
    <property type="entry name" value="Aspartate Aminotransferase, domain 1"/>
    <property type="match status" value="1"/>
</dbReference>
<dbReference type="PROSITE" id="PS50075">
    <property type="entry name" value="CARRIER"/>
    <property type="match status" value="1"/>
</dbReference>
<dbReference type="InterPro" id="IPR016036">
    <property type="entry name" value="Malonyl_transacylase_ACP-bd"/>
</dbReference>
<keyword evidence="3" id="KW-0597">Phosphoprotein</keyword>
<evidence type="ECO:0000256" key="8">
    <source>
        <dbReference type="SAM" id="MobiDB-lite"/>
    </source>
</evidence>
<dbReference type="Pfam" id="PF00155">
    <property type="entry name" value="Aminotran_1_2"/>
    <property type="match status" value="1"/>
</dbReference>
<evidence type="ECO:0000313" key="12">
    <source>
        <dbReference type="EMBL" id="MBE9077761.1"/>
    </source>
</evidence>
<dbReference type="Gene3D" id="3.90.180.10">
    <property type="entry name" value="Medium-chain alcohol dehydrogenases, catalytic domain"/>
    <property type="match status" value="1"/>
</dbReference>
<dbReference type="InterPro" id="IPR015422">
    <property type="entry name" value="PyrdxlP-dep_Trfase_small"/>
</dbReference>
<dbReference type="GO" id="GO:0004312">
    <property type="term" value="F:fatty acid synthase activity"/>
    <property type="evidence" value="ECO:0007669"/>
    <property type="project" value="TreeGrafter"/>
</dbReference>
<dbReference type="CDD" id="cd05195">
    <property type="entry name" value="enoyl_red"/>
    <property type="match status" value="1"/>
</dbReference>
<keyword evidence="4" id="KW-0808">Transferase</keyword>
<dbReference type="PROSITE" id="PS52004">
    <property type="entry name" value="KS3_2"/>
    <property type="match status" value="1"/>
</dbReference>
<dbReference type="SUPFAM" id="SSF53383">
    <property type="entry name" value="PLP-dependent transferases"/>
    <property type="match status" value="1"/>
</dbReference>
<dbReference type="Pfam" id="PF22621">
    <property type="entry name" value="CurL-like_PKS_C"/>
    <property type="match status" value="1"/>
</dbReference>
<feature type="region of interest" description="Disordered" evidence="8">
    <location>
        <begin position="2039"/>
        <end position="2064"/>
    </location>
</feature>
<dbReference type="Gene3D" id="3.40.366.10">
    <property type="entry name" value="Malonyl-Coenzyme A Acyl Carrier Protein, domain 2"/>
    <property type="match status" value="1"/>
</dbReference>
<dbReference type="InterPro" id="IPR042104">
    <property type="entry name" value="PKS_dehydratase_sf"/>
</dbReference>
<dbReference type="GO" id="GO:0016491">
    <property type="term" value="F:oxidoreductase activity"/>
    <property type="evidence" value="ECO:0007669"/>
    <property type="project" value="InterPro"/>
</dbReference>
<feature type="region of interest" description="C-terminal hotdog fold" evidence="7">
    <location>
        <begin position="1030"/>
        <end position="1178"/>
    </location>
</feature>
<dbReference type="InterPro" id="IPR057326">
    <property type="entry name" value="KR_dom"/>
</dbReference>
<evidence type="ECO:0000256" key="1">
    <source>
        <dbReference type="ARBA" id="ARBA00001933"/>
    </source>
</evidence>
<dbReference type="Pfam" id="PF14765">
    <property type="entry name" value="PS-DH"/>
    <property type="match status" value="1"/>
</dbReference>
<dbReference type="InterPro" id="IPR016035">
    <property type="entry name" value="Acyl_Trfase/lysoPLipase"/>
</dbReference>
<dbReference type="InterPro" id="IPR049900">
    <property type="entry name" value="PKS_mFAS_DH"/>
</dbReference>
<comment type="cofactor">
    <cofactor evidence="1">
        <name>pyridoxal 5'-phosphate</name>
        <dbReference type="ChEBI" id="CHEBI:597326"/>
    </cofactor>
</comment>
<gene>
    <name evidence="12" type="ORF">IQ241_10715</name>
</gene>
<evidence type="ECO:0000256" key="5">
    <source>
        <dbReference type="ARBA" id="ARBA00022898"/>
    </source>
</evidence>
<dbReference type="Gene3D" id="3.40.640.10">
    <property type="entry name" value="Type I PLP-dependent aspartate aminotransferase-like (Major domain)"/>
    <property type="match status" value="1"/>
</dbReference>
<dbReference type="InterPro" id="IPR004839">
    <property type="entry name" value="Aminotransferase_I/II_large"/>
</dbReference>
<dbReference type="CDD" id="cd00833">
    <property type="entry name" value="PKS"/>
    <property type="match status" value="1"/>
</dbReference>
<evidence type="ECO:0000256" key="6">
    <source>
        <dbReference type="ARBA" id="ARBA00023268"/>
    </source>
</evidence>
<evidence type="ECO:0000256" key="7">
    <source>
        <dbReference type="PROSITE-ProRule" id="PRU01363"/>
    </source>
</evidence>
<dbReference type="SUPFAM" id="SSF50129">
    <property type="entry name" value="GroES-like"/>
    <property type="match status" value="1"/>
</dbReference>
<feature type="region of interest" description="Disordered" evidence="8">
    <location>
        <begin position="2188"/>
        <end position="2210"/>
    </location>
</feature>
<name>A0A8J7APA4_9CYAN</name>
<dbReference type="CDD" id="cd08955">
    <property type="entry name" value="KR_2_FAS_SDR_x"/>
    <property type="match status" value="1"/>
</dbReference>
<dbReference type="FunFam" id="3.40.47.10:FF:000019">
    <property type="entry name" value="Polyketide synthase type I"/>
    <property type="match status" value="1"/>
</dbReference>
<dbReference type="SMART" id="SM00826">
    <property type="entry name" value="PKS_DH"/>
    <property type="match status" value="1"/>
</dbReference>
<evidence type="ECO:0000256" key="2">
    <source>
        <dbReference type="ARBA" id="ARBA00022450"/>
    </source>
</evidence>
<keyword evidence="2" id="KW-0596">Phosphopantetheine</keyword>
<dbReference type="InterPro" id="IPR036291">
    <property type="entry name" value="NAD(P)-bd_dom_sf"/>
</dbReference>
<evidence type="ECO:0000259" key="10">
    <source>
        <dbReference type="PROSITE" id="PS52004"/>
    </source>
</evidence>
<dbReference type="Pfam" id="PF00550">
    <property type="entry name" value="PP-binding"/>
    <property type="match status" value="1"/>
</dbReference>
<dbReference type="Pfam" id="PF13602">
    <property type="entry name" value="ADH_zinc_N_2"/>
    <property type="match status" value="1"/>
</dbReference>
<dbReference type="PROSITE" id="PS00606">
    <property type="entry name" value="KS3_1"/>
    <property type="match status" value="1"/>
</dbReference>
<dbReference type="InterPro" id="IPR049552">
    <property type="entry name" value="PKS_DH_N"/>
</dbReference>
<dbReference type="PROSITE" id="PS00012">
    <property type="entry name" value="PHOSPHOPANTETHEINE"/>
    <property type="match status" value="1"/>
</dbReference>
<dbReference type="SUPFAM" id="SSF52151">
    <property type="entry name" value="FabD/lysophospholipase-like"/>
    <property type="match status" value="1"/>
</dbReference>
<dbReference type="GO" id="GO:0031177">
    <property type="term" value="F:phosphopantetheine binding"/>
    <property type="evidence" value="ECO:0007669"/>
    <property type="project" value="InterPro"/>
</dbReference>
<dbReference type="SMART" id="SM00822">
    <property type="entry name" value="PKS_KR"/>
    <property type="match status" value="1"/>
</dbReference>
<feature type="domain" description="Carrier" evidence="9">
    <location>
        <begin position="2082"/>
        <end position="2157"/>
    </location>
</feature>
<feature type="region of interest" description="N-terminal hotdog fold" evidence="7">
    <location>
        <begin position="887"/>
        <end position="1017"/>
    </location>
</feature>
<dbReference type="InterPro" id="IPR050091">
    <property type="entry name" value="PKS_NRPS_Biosynth_Enz"/>
</dbReference>
<dbReference type="InterPro" id="IPR014031">
    <property type="entry name" value="Ketoacyl_synth_C"/>
</dbReference>
<dbReference type="InterPro" id="IPR036736">
    <property type="entry name" value="ACP-like_sf"/>
</dbReference>
<dbReference type="EMBL" id="JADEXG010000021">
    <property type="protein sequence ID" value="MBE9077761.1"/>
    <property type="molecule type" value="Genomic_DNA"/>
</dbReference>
<sequence>MTEALPAEPIAIIGIGCRYPGAGHPAAFWQMLRSGLDGVTEVPASRWENGLDPKLAHLRRGGFLEQIDQFDPQFFGIAPCEAITMDPQQRLLLEVAWEALEDAGQRSDRLRGSKTGVFVGISTHDYSVMLWQQPVDNPYATTGTGNCIAANRISYAFDFKGPSLAIDTACSSSLVAVHLACQSLYTGESSLAIAAGVNILLVPNITAGFAQGGFMSSSGRCRSFAAAADGYVRSEGAGAVVLKPLAQALADRDPIYTIIRGSAVNQDGFGHGIAAPNPKAQTAVLRAAYQQAGVNPAEVQYVEAHGTGTKLGDPVEAQALGEVFSAGRAADDPCAIGSVKSNIGHTEAAAGIAGLIKAALVLKHRELPPSLHCHPLNPNIDFAGLRLQVQTRLAPLAARSHPAYVGVNSFGFGGTNAHVVLEEAPVRPVESSSPNQTQLLTLSAKSQPALKALAQRYQTFLAANPELPLADICTTANTRRSHFSHRLACVADSAGQLRGQLRDWAAGSTPVGTLAGSIQAERQLVWLFTGQGAQFVGMGRELYEQQPIFRQALNRCQTILAAHLQPALTAVLFADDASLLDQTAYTQPALFALEYALAQLWLAWGLRPTRLLGHSVGEYVAACLAGVFSLEAGLALIAARGRLMQALPPDGAMLSIRASQAQLQPMLSPYESEIAIAALNGTESTVISGRETAIAELQSHLESQSIQHQRLNVSHAFHSPLMAPMLAEFRQIAQGVTYSPPTLPIVSTLTGAMATADIATADYWVRHVCEPVRFLDAMTALGEANLTFLEIGPKPILLGLGRTCLANRGHQWLPSLQPERSGRRVTLQSLAALYVQGFPVDWDAVSEPAIPISLPTYPFQRQRYWWPGAEVSKLAPANPKQPTDSGHPLLGQPLPLAGTTEQRFQVSLNTSRLAYLADHQILSQALLPAAAFFEIAIACGMASLTAAGQQAQQGSFTLSATSIEQPLLLSDRETVLQTVWSPQVDGTVQIQIFSQSDQAAEFTRHAVGRLSDLTAAAPQVSLTDFQSAFPHPPADPVAYYQSLAEQGFNYGPSFQAIQQLWPGDRRALSQIQLPADLTSDGYHLHPALLDACLQSIGAALDTSAAQHTYLPVGLESLQFYRTISGSGWCGVSLHPSQTADLESSSTLKADITIWDAAGAIATQIIGMTLQSVSPASLRRLLGQTESTQAFYHLAWQAQPLPTVAQGLQPRTWLVFADTSVSPKLVASLQARGDRCIRVEPGQEFAIAAPDHYILNPACPENFQQLLTELAASLEALGKTTCDILHLWSLDTPADGQPDSQLRSCGSLLHLVQAMLKQSALKARLWLITQAAQAVERSVPVQLQQAPLWGLARSLRQEQPQLKCTCIDLDRAASPESREALLNELYAGSDETQIAYRRRDRYVARLSSQTADFLPLPETAAYRLGMARYGNLDQLTLLPSQWRAPQSNEVQIQVRAAGINFRDVLNALGLLKPVLEEMGFTDATQVPFGGECAGVITAVGSGVTGLQVGDSVIAAQALGSLAQFVTVPAAFVVPKPSGLTDAEAATLPTTFLTAYYGLIHLAQLQKGDRVLIHAAAGGVGQAAVQIAQQCGAEIFATASPGKWDFLHGLGIQQVMNSRTFDFADDILAATDGQGVDVVFNSLNGEAIPQNLRALAANGKFVEIGKIGIWQAEQIHEHRPDVEYFPFDLLEVSQAQPDLISALLSQLLAQFQAGSLRPLPKAVFPIEAAPQAFRYMAQARHIGKVVLTLPPVAPQQSLIRAGATYAVTGGFGALGQLVARWLVAQGAKHLVLIGRTMKPAVQPFLQQMEQSDVTVRTVAADVADLTALEAALSEATLPYPLKGVFHLAGCLDDGLLTNQTWARFAPVLAPKLTGAWNLHQLTRSRDLDHFVCFSSIASLLGSPGQGNYAAANAFLDALAHHRRSLGLPGLSLNWGPWAVGMAARLTEQFIAQGLNPIEPERGLQMLSDLMRQPGVQVGVMDIDWARFFPQLAAMDPVLTNLKSAQEQDKIQHRLNGANSGRKTDFESQQNGYEQPVQAISEHGQDGQNGKNGQHEQNEKYRENRQTPALLRQRLATASAEHRAALLAADIQTLLSRVMGFSSPDLIDPAESFGDLGMDSLMAVELSSQLQTQLDYPISQALIFDHPTVDALAAYLSEQLTPELADESLQTSEPLLQSASQSLAETIAHEPTSGHGANLQDSLRDSTTADCSQPVIPPEYYQFQLMPEYRRLRDQIEQASARNPFFTVYEGIASNIIQRQGRSLINYANYNYLGLSGDPRVSAAAQAAIDQYGTSVSASRIVSGERALHRELEQALAHFLGTEDCLLFVGGHATNVTTIGHLFQEKDLILYDALSHNSIREGCQLSEATAIAFPHNDWQALDRLLHQHRRHYQKVLVAVEGIYSADGDLPPLPEIVRVKTTHRAFLLVDEAHSLGVLGSHGRGVGEHFNLPASAVDLWMGTLSKSLASCGGYIAGSAALIEYLKYTAPGFVFSVGMSPANTAAALAALRLLEAEPERVAELQARSRLFLQLAQESGLNTGASQDSPIIPIIVGPTEKAVQLSQTLFQRDINAQPMVYPSVSQHAARVRFFITALHMPEQIRETVETLAAELAAFT</sequence>
<dbReference type="Gene3D" id="3.40.50.720">
    <property type="entry name" value="NAD(P)-binding Rossmann-like Domain"/>
    <property type="match status" value="3"/>
</dbReference>
<dbReference type="InterPro" id="IPR013968">
    <property type="entry name" value="PKS_KR"/>
</dbReference>
<dbReference type="InterPro" id="IPR018201">
    <property type="entry name" value="Ketoacyl_synth_AS"/>
</dbReference>
<evidence type="ECO:0000256" key="4">
    <source>
        <dbReference type="ARBA" id="ARBA00022679"/>
    </source>
</evidence>
<feature type="domain" description="PKS/mFAS DH" evidence="11">
    <location>
        <begin position="887"/>
        <end position="1178"/>
    </location>
</feature>
<dbReference type="InterPro" id="IPR006162">
    <property type="entry name" value="Ppantetheine_attach_site"/>
</dbReference>
<dbReference type="InterPro" id="IPR014043">
    <property type="entry name" value="Acyl_transferase_dom"/>
</dbReference>
<dbReference type="PANTHER" id="PTHR43775">
    <property type="entry name" value="FATTY ACID SYNTHASE"/>
    <property type="match status" value="1"/>
</dbReference>
<dbReference type="InterPro" id="IPR049490">
    <property type="entry name" value="C883_1060-like_KR_N"/>
</dbReference>
<reference evidence="12" key="1">
    <citation type="submission" date="2020-10" db="EMBL/GenBank/DDBJ databases">
        <authorList>
            <person name="Castelo-Branco R."/>
            <person name="Eusebio N."/>
            <person name="Adriana R."/>
            <person name="Vieira A."/>
            <person name="Brugerolle De Fraissinette N."/>
            <person name="Rezende De Castro R."/>
            <person name="Schneider M.P."/>
            <person name="Vasconcelos V."/>
            <person name="Leao P.N."/>
        </authorList>
    </citation>
    <scope>NUCLEOTIDE SEQUENCE</scope>
    <source>
        <strain evidence="12">LEGE 07310</strain>
    </source>
</reference>
<dbReference type="SMART" id="SM01294">
    <property type="entry name" value="PKS_PP_betabranch"/>
    <property type="match status" value="1"/>
</dbReference>
<dbReference type="Gene3D" id="1.10.1200.10">
    <property type="entry name" value="ACP-like"/>
    <property type="match status" value="1"/>
</dbReference>
<dbReference type="SUPFAM" id="SSF51735">
    <property type="entry name" value="NAD(P)-binding Rossmann-fold domains"/>
    <property type="match status" value="3"/>
</dbReference>
<feature type="active site" description="Proton acceptor; for dehydratase activity" evidence="7">
    <location>
        <position position="919"/>
    </location>
</feature>
<dbReference type="PROSITE" id="PS00599">
    <property type="entry name" value="AA_TRANSFER_CLASS_2"/>
    <property type="match status" value="1"/>
</dbReference>
<dbReference type="GO" id="GO:0004315">
    <property type="term" value="F:3-oxoacyl-[acyl-carrier-protein] synthase activity"/>
    <property type="evidence" value="ECO:0007669"/>
    <property type="project" value="InterPro"/>
</dbReference>
<dbReference type="InterPro" id="IPR015421">
    <property type="entry name" value="PyrdxlP-dep_Trfase_major"/>
</dbReference>